<protein>
    <submittedName>
        <fullName evidence="1">Uncharacterized protein</fullName>
    </submittedName>
</protein>
<dbReference type="AlphaFoldDB" id="A0A4D6MYJ7"/>
<evidence type="ECO:0000313" key="2">
    <source>
        <dbReference type="Proteomes" id="UP000501690"/>
    </source>
</evidence>
<sequence>MKSTRVMLVQLSNWERHCGKDANLHKLQNVQPKKSITTADTPCQAPTPTQEGYLHLISALLPPNIDSGHMEYSPDRSQGMGSTDFELERSVEVWSHLHGGKGIVAEGRSPELASGLDFCSRGREIQMIRQRGQRKRRGRKMQ</sequence>
<evidence type="ECO:0000313" key="1">
    <source>
        <dbReference type="EMBL" id="QCE06553.1"/>
    </source>
</evidence>
<accession>A0A4D6MYJ7</accession>
<dbReference type="EMBL" id="CP039353">
    <property type="protein sequence ID" value="QCE06553.1"/>
    <property type="molecule type" value="Genomic_DNA"/>
</dbReference>
<gene>
    <name evidence="1" type="ORF">DEO72_LG9g1567</name>
</gene>
<name>A0A4D6MYJ7_VIGUN</name>
<dbReference type="Proteomes" id="UP000501690">
    <property type="component" value="Linkage Group LG9"/>
</dbReference>
<reference evidence="1 2" key="1">
    <citation type="submission" date="2019-04" db="EMBL/GenBank/DDBJ databases">
        <title>An improved genome assembly and genetic linkage map for asparagus bean, Vigna unguiculata ssp. sesquipedialis.</title>
        <authorList>
            <person name="Xia Q."/>
            <person name="Zhang R."/>
            <person name="Dong Y."/>
        </authorList>
    </citation>
    <scope>NUCLEOTIDE SEQUENCE [LARGE SCALE GENOMIC DNA]</scope>
    <source>
        <tissue evidence="1">Leaf</tissue>
    </source>
</reference>
<organism evidence="1 2">
    <name type="scientific">Vigna unguiculata</name>
    <name type="common">Cowpea</name>
    <dbReference type="NCBI Taxonomy" id="3917"/>
    <lineage>
        <taxon>Eukaryota</taxon>
        <taxon>Viridiplantae</taxon>
        <taxon>Streptophyta</taxon>
        <taxon>Embryophyta</taxon>
        <taxon>Tracheophyta</taxon>
        <taxon>Spermatophyta</taxon>
        <taxon>Magnoliopsida</taxon>
        <taxon>eudicotyledons</taxon>
        <taxon>Gunneridae</taxon>
        <taxon>Pentapetalae</taxon>
        <taxon>rosids</taxon>
        <taxon>fabids</taxon>
        <taxon>Fabales</taxon>
        <taxon>Fabaceae</taxon>
        <taxon>Papilionoideae</taxon>
        <taxon>50 kb inversion clade</taxon>
        <taxon>NPAAA clade</taxon>
        <taxon>indigoferoid/millettioid clade</taxon>
        <taxon>Phaseoleae</taxon>
        <taxon>Vigna</taxon>
    </lineage>
</organism>
<proteinExistence type="predicted"/>
<keyword evidence="2" id="KW-1185">Reference proteome</keyword>